<evidence type="ECO:0000313" key="2">
    <source>
        <dbReference type="EMBL" id="KDQ57715.1"/>
    </source>
</evidence>
<dbReference type="STRING" id="933084.A0A067PV26"/>
<comment type="catalytic activity">
    <reaction evidence="1">
        <text>queuosine 5'-phosphate + H2O = queuine + D-ribose 5-phosphate</text>
        <dbReference type="Rhea" id="RHEA:75387"/>
        <dbReference type="ChEBI" id="CHEBI:15377"/>
        <dbReference type="ChEBI" id="CHEBI:17433"/>
        <dbReference type="ChEBI" id="CHEBI:78346"/>
        <dbReference type="ChEBI" id="CHEBI:194371"/>
    </reaction>
    <physiologicalReaction direction="left-to-right" evidence="1">
        <dbReference type="Rhea" id="RHEA:75388"/>
    </physiologicalReaction>
</comment>
<keyword evidence="3" id="KW-1185">Reference proteome</keyword>
<comment type="function">
    <text evidence="1">Catalyzes the hydrolysis of queuosine 5'-phosphate, releasing the nucleobase queuine (q). Is required for salvage of queuine from exogenous queuosine (Q) that is imported and then converted to queuosine 5'-phosphate intracellularly.</text>
</comment>
<dbReference type="InterPro" id="IPR019438">
    <property type="entry name" value="Q_salvage"/>
</dbReference>
<dbReference type="PANTHER" id="PTHR21314:SF1">
    <property type="entry name" value="QUEUOSINE SALVAGE PROTEIN"/>
    <property type="match status" value="1"/>
</dbReference>
<evidence type="ECO:0000313" key="3">
    <source>
        <dbReference type="Proteomes" id="UP000027265"/>
    </source>
</evidence>
<dbReference type="EC" id="3.2.2.-" evidence="1"/>
<comment type="similarity">
    <text evidence="1">Belongs to the QNG1 protein family.</text>
</comment>
<dbReference type="HOGENOM" id="CLU_053189_0_0_1"/>
<name>A0A067PV26_9AGAM</name>
<dbReference type="PANTHER" id="PTHR21314">
    <property type="entry name" value="QUEUOSINE 5'-PHOSPHATE N-GLYCOSYLASE_HYDROLASE-RELATED"/>
    <property type="match status" value="1"/>
</dbReference>
<accession>A0A067PV26</accession>
<dbReference type="GO" id="GO:0016787">
    <property type="term" value="F:hydrolase activity"/>
    <property type="evidence" value="ECO:0007669"/>
    <property type="project" value="UniProtKB-KW"/>
</dbReference>
<evidence type="ECO:0000256" key="1">
    <source>
        <dbReference type="RuleBase" id="RU365002"/>
    </source>
</evidence>
<dbReference type="Proteomes" id="UP000027265">
    <property type="component" value="Unassembled WGS sequence"/>
</dbReference>
<organism evidence="2 3">
    <name type="scientific">Jaapia argillacea MUCL 33604</name>
    <dbReference type="NCBI Taxonomy" id="933084"/>
    <lineage>
        <taxon>Eukaryota</taxon>
        <taxon>Fungi</taxon>
        <taxon>Dikarya</taxon>
        <taxon>Basidiomycota</taxon>
        <taxon>Agaricomycotina</taxon>
        <taxon>Agaricomycetes</taxon>
        <taxon>Agaricomycetidae</taxon>
        <taxon>Jaapiales</taxon>
        <taxon>Jaapiaceae</taxon>
        <taxon>Jaapia</taxon>
    </lineage>
</organism>
<dbReference type="Pfam" id="PF10343">
    <property type="entry name" value="Q_salvage"/>
    <property type="match status" value="1"/>
</dbReference>
<reference evidence="3" key="1">
    <citation type="journal article" date="2014" name="Proc. Natl. Acad. Sci. U.S.A.">
        <title>Extensive sampling of basidiomycete genomes demonstrates inadequacy of the white-rot/brown-rot paradigm for wood decay fungi.</title>
        <authorList>
            <person name="Riley R."/>
            <person name="Salamov A.A."/>
            <person name="Brown D.W."/>
            <person name="Nagy L.G."/>
            <person name="Floudas D."/>
            <person name="Held B.W."/>
            <person name="Levasseur A."/>
            <person name="Lombard V."/>
            <person name="Morin E."/>
            <person name="Otillar R."/>
            <person name="Lindquist E.A."/>
            <person name="Sun H."/>
            <person name="LaButti K.M."/>
            <person name="Schmutz J."/>
            <person name="Jabbour D."/>
            <person name="Luo H."/>
            <person name="Baker S.E."/>
            <person name="Pisabarro A.G."/>
            <person name="Walton J.D."/>
            <person name="Blanchette R.A."/>
            <person name="Henrissat B."/>
            <person name="Martin F."/>
            <person name="Cullen D."/>
            <person name="Hibbett D.S."/>
            <person name="Grigoriev I.V."/>
        </authorList>
    </citation>
    <scope>NUCLEOTIDE SEQUENCE [LARGE SCALE GENOMIC DNA]</scope>
    <source>
        <strain evidence="3">MUCL 33604</strain>
    </source>
</reference>
<dbReference type="OrthoDB" id="416777at2759"/>
<proteinExistence type="inferred from homology"/>
<gene>
    <name evidence="2" type="ORF">JAAARDRAFT_35401</name>
</gene>
<dbReference type="AlphaFoldDB" id="A0A067PV26"/>
<sequence length="421" mass="46097">MSTPSAPYPPSGGFMNAVRDSSRLLRQKSNIKIESDSIKRLLVSPAFTTSFKRVSGYHGLAFPLNFVNSLAELNFLSILSLLNFASGYRVPLHKQSGRGAWDSIRALLFSMFLGSSTGSGDFLSGEGMKAITDQKVSELMGLSVHTEKPHETIIGITVGELGGPAYELVKLVTKTLNETGNVLVDGGYKDLGCFVLEALKEGEKVKIQKGTPDADVEVVLERLVRAFPGFRDMGEVDGQPIYCFKKALFLICGITVRFGSLSKSKSPTPPFPIPDITNIPICADNVIPSLLIYLGVIDLSESPESLSSLFPKSDLDSLLAVDPTSSAVEKKPPKEVPKEGPILTNDQAFILRAAAIDTCELIVEHARTIEVPPTQGEDGESLEWIRKISLLEIDTWLWAVAKDRSDYRKLERFVLRNTVFF</sequence>
<protein>
    <recommendedName>
        <fullName evidence="1">Queuosine 5'-phosphate N-glycosylase/hydrolase</fullName>
        <ecNumber evidence="1">3.2.2.-</ecNumber>
    </recommendedName>
    <alternativeName>
        <fullName evidence="1">Queuosine-nucleotide N-glycosylase/hydrolase</fullName>
    </alternativeName>
</protein>
<dbReference type="EMBL" id="KL197719">
    <property type="protein sequence ID" value="KDQ57715.1"/>
    <property type="molecule type" value="Genomic_DNA"/>
</dbReference>
<dbReference type="GO" id="GO:0006400">
    <property type="term" value="P:tRNA modification"/>
    <property type="evidence" value="ECO:0007669"/>
    <property type="project" value="TreeGrafter"/>
</dbReference>
<keyword evidence="1" id="KW-0378">Hydrolase</keyword>
<dbReference type="InParanoid" id="A0A067PV26"/>